<dbReference type="Proteomes" id="UP001146120">
    <property type="component" value="Unassembled WGS sequence"/>
</dbReference>
<dbReference type="PROSITE" id="PS50089">
    <property type="entry name" value="ZF_RING_2"/>
    <property type="match status" value="1"/>
</dbReference>
<dbReference type="InterPro" id="IPR015943">
    <property type="entry name" value="WD40/YVTN_repeat-like_dom_sf"/>
</dbReference>
<feature type="region of interest" description="Disordered" evidence="16">
    <location>
        <begin position="52"/>
        <end position="128"/>
    </location>
</feature>
<dbReference type="GO" id="GO:0061630">
    <property type="term" value="F:ubiquitin protein ligase activity"/>
    <property type="evidence" value="ECO:0007669"/>
    <property type="project" value="UniProtKB-EC"/>
</dbReference>
<dbReference type="InterPro" id="IPR013083">
    <property type="entry name" value="Znf_RING/FYVE/PHD"/>
</dbReference>
<evidence type="ECO:0000256" key="10">
    <source>
        <dbReference type="ARBA" id="ARBA00022786"/>
    </source>
</evidence>
<accession>A0AAV2ZGY3</accession>
<keyword evidence="14" id="KW-0863">Zinc-finger</keyword>
<comment type="pathway">
    <text evidence="3">Protein modification; protein ubiquitination.</text>
</comment>
<dbReference type="InterPro" id="IPR056527">
    <property type="entry name" value="WD40_RFWD3"/>
</dbReference>
<dbReference type="EMBL" id="DAKRPA010000011">
    <property type="protein sequence ID" value="DBA04113.1"/>
    <property type="molecule type" value="Genomic_DNA"/>
</dbReference>
<keyword evidence="12" id="KW-0539">Nucleus</keyword>
<dbReference type="GO" id="GO:0036297">
    <property type="term" value="P:interstrand cross-link repair"/>
    <property type="evidence" value="ECO:0007669"/>
    <property type="project" value="InterPro"/>
</dbReference>
<keyword evidence="15" id="KW-0175">Coiled coil</keyword>
<name>A0AAV2ZGY3_9STRA</name>
<dbReference type="SUPFAM" id="SSF50978">
    <property type="entry name" value="WD40 repeat-like"/>
    <property type="match status" value="1"/>
</dbReference>
<organism evidence="18 19">
    <name type="scientific">Lagenidium giganteum</name>
    <dbReference type="NCBI Taxonomy" id="4803"/>
    <lineage>
        <taxon>Eukaryota</taxon>
        <taxon>Sar</taxon>
        <taxon>Stramenopiles</taxon>
        <taxon>Oomycota</taxon>
        <taxon>Peronosporomycetes</taxon>
        <taxon>Pythiales</taxon>
        <taxon>Pythiaceae</taxon>
    </lineage>
</organism>
<dbReference type="Pfam" id="PF13639">
    <property type="entry name" value="zf-RING_2"/>
    <property type="match status" value="1"/>
</dbReference>
<evidence type="ECO:0000256" key="14">
    <source>
        <dbReference type="PROSITE-ProRule" id="PRU00175"/>
    </source>
</evidence>
<keyword evidence="14" id="KW-0479">Metal-binding</keyword>
<keyword evidence="8" id="KW-0677">Repeat</keyword>
<dbReference type="CDD" id="cd16450">
    <property type="entry name" value="mRING-C3HGC3_RFWD3"/>
    <property type="match status" value="1"/>
</dbReference>
<keyword evidence="5" id="KW-0963">Cytoplasm</keyword>
<dbReference type="Pfam" id="PF23419">
    <property type="entry name" value="WD40_RFWD3"/>
    <property type="match status" value="1"/>
</dbReference>
<evidence type="ECO:0000256" key="16">
    <source>
        <dbReference type="SAM" id="MobiDB-lite"/>
    </source>
</evidence>
<comment type="subcellular location">
    <subcellularLocation>
        <location evidence="2">Cytoplasm</location>
    </subcellularLocation>
    <subcellularLocation>
        <location evidence="13">Nucleus</location>
        <location evidence="13">Nuclear body</location>
    </subcellularLocation>
</comment>
<keyword evidence="10" id="KW-0833">Ubl conjugation pathway</keyword>
<dbReference type="PANTHER" id="PTHR16047:SF7">
    <property type="entry name" value="E3 UBIQUITIN-PROTEIN LIGASE RFWD3"/>
    <property type="match status" value="1"/>
</dbReference>
<dbReference type="Gene3D" id="2.130.10.10">
    <property type="entry name" value="YVTN repeat-like/Quinoprotein amine dehydrogenase"/>
    <property type="match status" value="1"/>
</dbReference>
<keyword evidence="11" id="KW-0234">DNA repair</keyword>
<sequence>MAPWDRHGDIDDEERDISERTVQHSDEDDIFQSAVVPVHRRVPVVVDLAVDEADSDGSASDQSEASDGEATVRAHTETQNEEVSRTAAAGDQVVHPDPEKTHEDGSATAKRGRKRPRKDEPAANATIIERPQPTECTVCFDPCTMLGRHRLVALKCGHVFGKKCIERWVAERRTCPNCNTSVRGRSEIRPLFTAHVAVVDNSGIEEMKTMYEAEKSKRIQLETEVSRMRLQLQLAELERAREQTEVERWRREYTDLQCRMASERFAREGATLQSQLPSLFASTQATNLRPSVSPCQQGFGSVLVKKETPATQSGWNYREVFRAPSQGGRVFSIAASCSFACHGTTASADVFGIRKISCLDARHAASIALHQSPVRDVKINAAEDMALTTAFDGKLVLTQLNSLSAVLKCPFPAGKRHGWSCAFSDVDPFAMYCGFHDGTIAKYDMRKPGTADAIVSIFESTQQQPVHSLQLFVGSDGKEHLSAATFGSVSVFRDVNQASTSQAHVARIGVLSCCSLSSVQTKRSKVLVSTRTQQTCAAKHVVFDMSNAVGRDRMLGPTQSEPGDSAPSTGIVTLFDVSGHRTPPVLSRSAIWEANDGTTYIASGDEATHTTMVWSSTSPEPVHRLGGYGASETVVDVQHAVNTARIPKAMLGVLTTQQLVMFASSSV</sequence>
<gene>
    <name evidence="18" type="ORF">N0F65_004221</name>
</gene>
<reference evidence="18" key="1">
    <citation type="submission" date="2022-11" db="EMBL/GenBank/DDBJ databases">
        <authorList>
            <person name="Morgan W.R."/>
            <person name="Tartar A."/>
        </authorList>
    </citation>
    <scope>NUCLEOTIDE SEQUENCE</scope>
    <source>
        <strain evidence="18">ARSEF 373</strain>
    </source>
</reference>
<reference evidence="18" key="2">
    <citation type="journal article" date="2023" name="Microbiol Resour">
        <title>Decontamination and Annotation of the Draft Genome Sequence of the Oomycete Lagenidium giganteum ARSEF 373.</title>
        <authorList>
            <person name="Morgan W.R."/>
            <person name="Tartar A."/>
        </authorList>
    </citation>
    <scope>NUCLEOTIDE SEQUENCE</scope>
    <source>
        <strain evidence="18">ARSEF 373</strain>
    </source>
</reference>
<protein>
    <recommendedName>
        <fullName evidence="4">RING-type E3 ubiquitin transferase</fullName>
        <ecNumber evidence="4">2.3.2.27</ecNumber>
    </recommendedName>
</protein>
<evidence type="ECO:0000256" key="13">
    <source>
        <dbReference type="ARBA" id="ARBA00034306"/>
    </source>
</evidence>
<evidence type="ECO:0000256" key="15">
    <source>
        <dbReference type="SAM" id="Coils"/>
    </source>
</evidence>
<feature type="domain" description="RING-type" evidence="17">
    <location>
        <begin position="136"/>
        <end position="179"/>
    </location>
</feature>
<evidence type="ECO:0000313" key="19">
    <source>
        <dbReference type="Proteomes" id="UP001146120"/>
    </source>
</evidence>
<evidence type="ECO:0000256" key="9">
    <source>
        <dbReference type="ARBA" id="ARBA00022763"/>
    </source>
</evidence>
<evidence type="ECO:0000259" key="17">
    <source>
        <dbReference type="PROSITE" id="PS50089"/>
    </source>
</evidence>
<dbReference type="EC" id="2.3.2.27" evidence="4"/>
<feature type="region of interest" description="Disordered" evidence="16">
    <location>
        <begin position="1"/>
        <end position="31"/>
    </location>
</feature>
<dbReference type="GO" id="GO:0016567">
    <property type="term" value="P:protein ubiquitination"/>
    <property type="evidence" value="ECO:0007669"/>
    <property type="project" value="InterPro"/>
</dbReference>
<evidence type="ECO:0000256" key="3">
    <source>
        <dbReference type="ARBA" id="ARBA00004906"/>
    </source>
</evidence>
<dbReference type="InterPro" id="IPR036322">
    <property type="entry name" value="WD40_repeat_dom_sf"/>
</dbReference>
<feature type="compositionally biased region" description="Basic and acidic residues" evidence="16">
    <location>
        <begin position="94"/>
        <end position="105"/>
    </location>
</feature>
<dbReference type="SMART" id="SM00184">
    <property type="entry name" value="RING"/>
    <property type="match status" value="1"/>
</dbReference>
<evidence type="ECO:0000256" key="4">
    <source>
        <dbReference type="ARBA" id="ARBA00012483"/>
    </source>
</evidence>
<evidence type="ECO:0000256" key="5">
    <source>
        <dbReference type="ARBA" id="ARBA00022490"/>
    </source>
</evidence>
<proteinExistence type="predicted"/>
<dbReference type="PANTHER" id="PTHR16047">
    <property type="entry name" value="RFWD3 PROTEIN"/>
    <property type="match status" value="1"/>
</dbReference>
<evidence type="ECO:0000256" key="1">
    <source>
        <dbReference type="ARBA" id="ARBA00000900"/>
    </source>
</evidence>
<comment type="caution">
    <text evidence="18">The sequence shown here is derived from an EMBL/GenBank/DDBJ whole genome shotgun (WGS) entry which is preliminary data.</text>
</comment>
<evidence type="ECO:0000256" key="8">
    <source>
        <dbReference type="ARBA" id="ARBA00022737"/>
    </source>
</evidence>
<dbReference type="InterPro" id="IPR001841">
    <property type="entry name" value="Znf_RING"/>
</dbReference>
<evidence type="ECO:0000256" key="12">
    <source>
        <dbReference type="ARBA" id="ARBA00023242"/>
    </source>
</evidence>
<keyword evidence="14" id="KW-0862">Zinc</keyword>
<feature type="compositionally biased region" description="Basic and acidic residues" evidence="16">
    <location>
        <begin position="70"/>
        <end position="84"/>
    </location>
</feature>
<keyword evidence="6" id="KW-0853">WD repeat</keyword>
<dbReference type="GO" id="GO:0005737">
    <property type="term" value="C:cytoplasm"/>
    <property type="evidence" value="ECO:0007669"/>
    <property type="project" value="UniProtKB-SubCell"/>
</dbReference>
<comment type="catalytic activity">
    <reaction evidence="1">
        <text>S-ubiquitinyl-[E2 ubiquitin-conjugating enzyme]-L-cysteine + [acceptor protein]-L-lysine = [E2 ubiquitin-conjugating enzyme]-L-cysteine + N(6)-ubiquitinyl-[acceptor protein]-L-lysine.</text>
        <dbReference type="EC" id="2.3.2.27"/>
    </reaction>
</comment>
<dbReference type="AlphaFoldDB" id="A0AAV2ZGY3"/>
<dbReference type="Gene3D" id="3.30.40.10">
    <property type="entry name" value="Zinc/RING finger domain, C3HC4 (zinc finger)"/>
    <property type="match status" value="1"/>
</dbReference>
<dbReference type="GO" id="GO:0016604">
    <property type="term" value="C:nuclear body"/>
    <property type="evidence" value="ECO:0007669"/>
    <property type="project" value="UniProtKB-SubCell"/>
</dbReference>
<keyword evidence="7" id="KW-0808">Transferase</keyword>
<feature type="coiled-coil region" evidence="15">
    <location>
        <begin position="204"/>
        <end position="259"/>
    </location>
</feature>
<dbReference type="SUPFAM" id="SSF57850">
    <property type="entry name" value="RING/U-box"/>
    <property type="match status" value="1"/>
</dbReference>
<dbReference type="GO" id="GO:0008270">
    <property type="term" value="F:zinc ion binding"/>
    <property type="evidence" value="ECO:0007669"/>
    <property type="project" value="UniProtKB-KW"/>
</dbReference>
<evidence type="ECO:0000256" key="11">
    <source>
        <dbReference type="ARBA" id="ARBA00023204"/>
    </source>
</evidence>
<evidence type="ECO:0000256" key="7">
    <source>
        <dbReference type="ARBA" id="ARBA00022679"/>
    </source>
</evidence>
<keyword evidence="9" id="KW-0227">DNA damage</keyword>
<evidence type="ECO:0000256" key="2">
    <source>
        <dbReference type="ARBA" id="ARBA00004496"/>
    </source>
</evidence>
<keyword evidence="19" id="KW-1185">Reference proteome</keyword>
<evidence type="ECO:0000313" key="18">
    <source>
        <dbReference type="EMBL" id="DBA04113.1"/>
    </source>
</evidence>
<dbReference type="InterPro" id="IPR037381">
    <property type="entry name" value="RFWD3"/>
</dbReference>
<evidence type="ECO:0000256" key="6">
    <source>
        <dbReference type="ARBA" id="ARBA00022574"/>
    </source>
</evidence>